<keyword evidence="7" id="KW-0238">DNA-binding</keyword>
<dbReference type="PANTHER" id="PTHR46105:SF5">
    <property type="entry name" value="ZINC FINGER AND BTB DOMAIN-CONTAINING PROTEIN 44 ISOFORM X1"/>
    <property type="match status" value="1"/>
</dbReference>
<dbReference type="Gene3D" id="3.30.160.60">
    <property type="entry name" value="Classic Zinc Finger"/>
    <property type="match status" value="2"/>
</dbReference>
<evidence type="ECO:0000313" key="13">
    <source>
        <dbReference type="EMBL" id="KAG8234972.1"/>
    </source>
</evidence>
<dbReference type="GO" id="GO:0008270">
    <property type="term" value="F:zinc ion binding"/>
    <property type="evidence" value="ECO:0007669"/>
    <property type="project" value="UniProtKB-KW"/>
</dbReference>
<dbReference type="GO" id="GO:0000978">
    <property type="term" value="F:RNA polymerase II cis-regulatory region sequence-specific DNA binding"/>
    <property type="evidence" value="ECO:0007669"/>
    <property type="project" value="TreeGrafter"/>
</dbReference>
<evidence type="ECO:0000256" key="1">
    <source>
        <dbReference type="ARBA" id="ARBA00004123"/>
    </source>
</evidence>
<keyword evidence="14" id="KW-1185">Reference proteome</keyword>
<feature type="domain" description="C2H2-type" evidence="12">
    <location>
        <begin position="270"/>
        <end position="297"/>
    </location>
</feature>
<keyword evidence="4 10" id="KW-0863">Zinc-finger</keyword>
<dbReference type="Proteomes" id="UP000792457">
    <property type="component" value="Unassembled WGS sequence"/>
</dbReference>
<sequence length="334" mass="37082">MNLRATMPYNLHEATGLDWGVIGNADCAGGTSVPTDQYENDFGTELSPQSGYQQNLQENADCSGGTSVPMNQHENDVAAVISWQTGHQQNLQGNADCTVVTSVLTDQYENDFGAEISSQTRYQQNLQSCCRVSVLKEVSAISTPAVDHDGSKNSRKRKIDDREDNAKIGTQVCEDSCSIEEDNAADNNNADACIEEAVPSTSQDDGPNCKRSKLSIGGGSVETQRKADSEDITSAQVNQAKDNNATPARDDSEESQDVERGTEEEEDSPVECDRCLERFWMKYSQKKHLRVHVIKRPYQCDVCWKRFAKEHILKAHRVTSNKETKEMALEEWNC</sequence>
<proteinExistence type="predicted"/>
<dbReference type="EMBL" id="KZ308862">
    <property type="protein sequence ID" value="KAG8234972.1"/>
    <property type="molecule type" value="Genomic_DNA"/>
</dbReference>
<dbReference type="InterPro" id="IPR036236">
    <property type="entry name" value="Znf_C2H2_sf"/>
</dbReference>
<feature type="domain" description="C2H2-type" evidence="12">
    <location>
        <begin position="298"/>
        <end position="325"/>
    </location>
</feature>
<comment type="caution">
    <text evidence="13">The sequence shown here is derived from an EMBL/GenBank/DDBJ whole genome shotgun (WGS) entry which is preliminary data.</text>
</comment>
<evidence type="ECO:0000256" key="10">
    <source>
        <dbReference type="PROSITE-ProRule" id="PRU00042"/>
    </source>
</evidence>
<keyword evidence="5" id="KW-0862">Zinc</keyword>
<feature type="compositionally biased region" description="Basic and acidic residues" evidence="11">
    <location>
        <begin position="146"/>
        <end position="163"/>
    </location>
</feature>
<dbReference type="PROSITE" id="PS50157">
    <property type="entry name" value="ZINC_FINGER_C2H2_2"/>
    <property type="match status" value="2"/>
</dbReference>
<feature type="compositionally biased region" description="Acidic residues" evidence="11">
    <location>
        <begin position="251"/>
        <end position="267"/>
    </location>
</feature>
<evidence type="ECO:0000256" key="4">
    <source>
        <dbReference type="ARBA" id="ARBA00022771"/>
    </source>
</evidence>
<dbReference type="GO" id="GO:0000981">
    <property type="term" value="F:DNA-binding transcription factor activity, RNA polymerase II-specific"/>
    <property type="evidence" value="ECO:0007669"/>
    <property type="project" value="TreeGrafter"/>
</dbReference>
<evidence type="ECO:0000256" key="9">
    <source>
        <dbReference type="ARBA" id="ARBA00023242"/>
    </source>
</evidence>
<keyword evidence="2" id="KW-0479">Metal-binding</keyword>
<dbReference type="InterPro" id="IPR013087">
    <property type="entry name" value="Znf_C2H2_type"/>
</dbReference>
<dbReference type="PANTHER" id="PTHR46105">
    <property type="entry name" value="AGAP004733-PA"/>
    <property type="match status" value="1"/>
</dbReference>
<evidence type="ECO:0000256" key="6">
    <source>
        <dbReference type="ARBA" id="ARBA00023015"/>
    </source>
</evidence>
<dbReference type="OrthoDB" id="8922241at2759"/>
<dbReference type="SUPFAM" id="SSF57667">
    <property type="entry name" value="beta-beta-alpha zinc fingers"/>
    <property type="match status" value="1"/>
</dbReference>
<accession>A0A8K0KI46</accession>
<comment type="subcellular location">
    <subcellularLocation>
        <location evidence="1">Nucleus</location>
    </subcellularLocation>
</comment>
<evidence type="ECO:0000313" key="14">
    <source>
        <dbReference type="Proteomes" id="UP000792457"/>
    </source>
</evidence>
<name>A0A8K0KI46_LADFU</name>
<dbReference type="PROSITE" id="PS00028">
    <property type="entry name" value="ZINC_FINGER_C2H2_1"/>
    <property type="match status" value="1"/>
</dbReference>
<keyword evidence="6" id="KW-0805">Transcription regulation</keyword>
<dbReference type="AlphaFoldDB" id="A0A8K0KI46"/>
<protein>
    <recommendedName>
        <fullName evidence="12">C2H2-type domain-containing protein</fullName>
    </recommendedName>
</protein>
<evidence type="ECO:0000256" key="7">
    <source>
        <dbReference type="ARBA" id="ARBA00023125"/>
    </source>
</evidence>
<reference evidence="13" key="1">
    <citation type="submission" date="2013-04" db="EMBL/GenBank/DDBJ databases">
        <authorList>
            <person name="Qu J."/>
            <person name="Murali S.C."/>
            <person name="Bandaranaike D."/>
            <person name="Bellair M."/>
            <person name="Blankenburg K."/>
            <person name="Chao H."/>
            <person name="Dinh H."/>
            <person name="Doddapaneni H."/>
            <person name="Downs B."/>
            <person name="Dugan-Rocha S."/>
            <person name="Elkadiri S."/>
            <person name="Gnanaolivu R.D."/>
            <person name="Hernandez B."/>
            <person name="Javaid M."/>
            <person name="Jayaseelan J.C."/>
            <person name="Lee S."/>
            <person name="Li M."/>
            <person name="Ming W."/>
            <person name="Munidasa M."/>
            <person name="Muniz J."/>
            <person name="Nguyen L."/>
            <person name="Ongeri F."/>
            <person name="Osuji N."/>
            <person name="Pu L.-L."/>
            <person name="Puazo M."/>
            <person name="Qu C."/>
            <person name="Quiroz J."/>
            <person name="Raj R."/>
            <person name="Weissenberger G."/>
            <person name="Xin Y."/>
            <person name="Zou X."/>
            <person name="Han Y."/>
            <person name="Richards S."/>
            <person name="Worley K."/>
            <person name="Muzny D."/>
            <person name="Gibbs R."/>
        </authorList>
    </citation>
    <scope>NUCLEOTIDE SEQUENCE</scope>
    <source>
        <strain evidence="13">Sampled in the wild</strain>
    </source>
</reference>
<dbReference type="GO" id="GO:0005634">
    <property type="term" value="C:nucleus"/>
    <property type="evidence" value="ECO:0007669"/>
    <property type="project" value="UniProtKB-SubCell"/>
</dbReference>
<dbReference type="InterPro" id="IPR050457">
    <property type="entry name" value="ZnFinger_BTB_dom_contain"/>
</dbReference>
<evidence type="ECO:0000256" key="8">
    <source>
        <dbReference type="ARBA" id="ARBA00023163"/>
    </source>
</evidence>
<feature type="compositionally biased region" description="Polar residues" evidence="11">
    <location>
        <begin position="232"/>
        <end position="246"/>
    </location>
</feature>
<evidence type="ECO:0000256" key="5">
    <source>
        <dbReference type="ARBA" id="ARBA00022833"/>
    </source>
</evidence>
<keyword evidence="8" id="KW-0804">Transcription</keyword>
<reference evidence="13" key="2">
    <citation type="submission" date="2017-10" db="EMBL/GenBank/DDBJ databases">
        <title>Ladona fulva Genome sequencing and assembly.</title>
        <authorList>
            <person name="Murali S."/>
            <person name="Richards S."/>
            <person name="Bandaranaike D."/>
            <person name="Bellair M."/>
            <person name="Blankenburg K."/>
            <person name="Chao H."/>
            <person name="Dinh H."/>
            <person name="Doddapaneni H."/>
            <person name="Dugan-Rocha S."/>
            <person name="Elkadiri S."/>
            <person name="Gnanaolivu R."/>
            <person name="Hernandez B."/>
            <person name="Skinner E."/>
            <person name="Javaid M."/>
            <person name="Lee S."/>
            <person name="Li M."/>
            <person name="Ming W."/>
            <person name="Munidasa M."/>
            <person name="Muniz J."/>
            <person name="Nguyen L."/>
            <person name="Hughes D."/>
            <person name="Osuji N."/>
            <person name="Pu L.-L."/>
            <person name="Puazo M."/>
            <person name="Qu C."/>
            <person name="Quiroz J."/>
            <person name="Raj R."/>
            <person name="Weissenberger G."/>
            <person name="Xin Y."/>
            <person name="Zou X."/>
            <person name="Han Y."/>
            <person name="Worley K."/>
            <person name="Muzny D."/>
            <person name="Gibbs R."/>
        </authorList>
    </citation>
    <scope>NUCLEOTIDE SEQUENCE</scope>
    <source>
        <strain evidence="13">Sampled in the wild</strain>
    </source>
</reference>
<organism evidence="13 14">
    <name type="scientific">Ladona fulva</name>
    <name type="common">Scarce chaser dragonfly</name>
    <name type="synonym">Libellula fulva</name>
    <dbReference type="NCBI Taxonomy" id="123851"/>
    <lineage>
        <taxon>Eukaryota</taxon>
        <taxon>Metazoa</taxon>
        <taxon>Ecdysozoa</taxon>
        <taxon>Arthropoda</taxon>
        <taxon>Hexapoda</taxon>
        <taxon>Insecta</taxon>
        <taxon>Pterygota</taxon>
        <taxon>Palaeoptera</taxon>
        <taxon>Odonata</taxon>
        <taxon>Epiprocta</taxon>
        <taxon>Anisoptera</taxon>
        <taxon>Libelluloidea</taxon>
        <taxon>Libellulidae</taxon>
        <taxon>Ladona</taxon>
    </lineage>
</organism>
<keyword evidence="3" id="KW-0677">Repeat</keyword>
<feature type="region of interest" description="Disordered" evidence="11">
    <location>
        <begin position="144"/>
        <end position="163"/>
    </location>
</feature>
<evidence type="ECO:0000256" key="11">
    <source>
        <dbReference type="SAM" id="MobiDB-lite"/>
    </source>
</evidence>
<feature type="region of interest" description="Disordered" evidence="11">
    <location>
        <begin position="198"/>
        <end position="267"/>
    </location>
</feature>
<gene>
    <name evidence="13" type="ORF">J437_LFUL013329</name>
</gene>
<evidence type="ECO:0000256" key="2">
    <source>
        <dbReference type="ARBA" id="ARBA00022723"/>
    </source>
</evidence>
<evidence type="ECO:0000256" key="3">
    <source>
        <dbReference type="ARBA" id="ARBA00022737"/>
    </source>
</evidence>
<evidence type="ECO:0000259" key="12">
    <source>
        <dbReference type="PROSITE" id="PS50157"/>
    </source>
</evidence>
<keyword evidence="9" id="KW-0539">Nucleus</keyword>